<sequence length="73" mass="7937">MTDYAHHSPDSCLVTKWQSRALHPADMQDPACPSPDTSSPTASVSNLGYARICKKSGYARNASQCPTGIRDRQ</sequence>
<keyword evidence="2" id="KW-1185">Reference proteome</keyword>
<comment type="caution">
    <text evidence="1">The sequence shown here is derived from an EMBL/GenBank/DDBJ whole genome shotgun (WGS) entry which is preliminary data.</text>
</comment>
<evidence type="ECO:0000313" key="2">
    <source>
        <dbReference type="Proteomes" id="UP001152622"/>
    </source>
</evidence>
<evidence type="ECO:0000313" key="1">
    <source>
        <dbReference type="EMBL" id="KAJ8365636.1"/>
    </source>
</evidence>
<dbReference type="AlphaFoldDB" id="A0A9Q1FSU7"/>
<accession>A0A9Q1FSU7</accession>
<dbReference type="EMBL" id="JAINUF010000004">
    <property type="protein sequence ID" value="KAJ8365636.1"/>
    <property type="molecule type" value="Genomic_DNA"/>
</dbReference>
<name>A0A9Q1FSU7_SYNKA</name>
<reference evidence="1" key="1">
    <citation type="journal article" date="2023" name="Science">
        <title>Genome structures resolve the early diversification of teleost fishes.</title>
        <authorList>
            <person name="Parey E."/>
            <person name="Louis A."/>
            <person name="Montfort J."/>
            <person name="Bouchez O."/>
            <person name="Roques C."/>
            <person name="Iampietro C."/>
            <person name="Lluch J."/>
            <person name="Castinel A."/>
            <person name="Donnadieu C."/>
            <person name="Desvignes T."/>
            <person name="Floi Bucao C."/>
            <person name="Jouanno E."/>
            <person name="Wen M."/>
            <person name="Mejri S."/>
            <person name="Dirks R."/>
            <person name="Jansen H."/>
            <person name="Henkel C."/>
            <person name="Chen W.J."/>
            <person name="Zahm M."/>
            <person name="Cabau C."/>
            <person name="Klopp C."/>
            <person name="Thompson A.W."/>
            <person name="Robinson-Rechavi M."/>
            <person name="Braasch I."/>
            <person name="Lecointre G."/>
            <person name="Bobe J."/>
            <person name="Postlethwait J.H."/>
            <person name="Berthelot C."/>
            <person name="Roest Crollius H."/>
            <person name="Guiguen Y."/>
        </authorList>
    </citation>
    <scope>NUCLEOTIDE SEQUENCE</scope>
    <source>
        <strain evidence="1">WJC10195</strain>
    </source>
</reference>
<protein>
    <submittedName>
        <fullName evidence="1">Uncharacterized protein</fullName>
    </submittedName>
</protein>
<dbReference type="Proteomes" id="UP001152622">
    <property type="component" value="Chromosome 4"/>
</dbReference>
<proteinExistence type="predicted"/>
<gene>
    <name evidence="1" type="ORF">SKAU_G00144670</name>
</gene>
<organism evidence="1 2">
    <name type="scientific">Synaphobranchus kaupii</name>
    <name type="common">Kaup's arrowtooth eel</name>
    <dbReference type="NCBI Taxonomy" id="118154"/>
    <lineage>
        <taxon>Eukaryota</taxon>
        <taxon>Metazoa</taxon>
        <taxon>Chordata</taxon>
        <taxon>Craniata</taxon>
        <taxon>Vertebrata</taxon>
        <taxon>Euteleostomi</taxon>
        <taxon>Actinopterygii</taxon>
        <taxon>Neopterygii</taxon>
        <taxon>Teleostei</taxon>
        <taxon>Anguilliformes</taxon>
        <taxon>Synaphobranchidae</taxon>
        <taxon>Synaphobranchus</taxon>
    </lineage>
</organism>